<organism evidence="1">
    <name type="scientific">marine sediment metagenome</name>
    <dbReference type="NCBI Taxonomy" id="412755"/>
    <lineage>
        <taxon>unclassified sequences</taxon>
        <taxon>metagenomes</taxon>
        <taxon>ecological metagenomes</taxon>
    </lineage>
</organism>
<sequence length="306" mass="35558">NPKCKANAQKHFELKQITEIRREKIFSLKDKNDNIIPCKIIDNVEFFEDSQLDMETSIEVQGILKLEEVKDREGKTKTQRYLEVIDIKALKRFENISIIIGNYFNGIKELQSTEQGLIVYRHTEKDIYSNKVLDGPIALLDIYDGESDRYYEVELDGVTICKNKKDLISYIENDTNLSFVSGRDLRDFVSIILRGYEIQKNLKPKLMFNACGVFKTIKDEIVIVHPGQKDMGIKLYGENDFQIDVIERLKKVGIDEKGDLTKVYFDLIHLDTIPFKNMVITIGYYAISPFFYALKDYLDIFPNLYG</sequence>
<feature type="non-terminal residue" evidence="1">
    <location>
        <position position="306"/>
    </location>
</feature>
<dbReference type="AlphaFoldDB" id="X1BUT4"/>
<accession>X1BUT4</accession>
<comment type="caution">
    <text evidence="1">The sequence shown here is derived from an EMBL/GenBank/DDBJ whole genome shotgun (WGS) entry which is preliminary data.</text>
</comment>
<evidence type="ECO:0000313" key="1">
    <source>
        <dbReference type="EMBL" id="GAG75911.1"/>
    </source>
</evidence>
<gene>
    <name evidence="1" type="ORF">S01H4_30800</name>
</gene>
<dbReference type="EMBL" id="BART01015930">
    <property type="protein sequence ID" value="GAG75911.1"/>
    <property type="molecule type" value="Genomic_DNA"/>
</dbReference>
<proteinExistence type="predicted"/>
<feature type="non-terminal residue" evidence="1">
    <location>
        <position position="1"/>
    </location>
</feature>
<protein>
    <submittedName>
        <fullName evidence="1">Uncharacterized protein</fullName>
    </submittedName>
</protein>
<reference evidence="1" key="1">
    <citation type="journal article" date="2014" name="Front. Microbiol.">
        <title>High frequency of phylogenetically diverse reductive dehalogenase-homologous genes in deep subseafloor sedimentary metagenomes.</title>
        <authorList>
            <person name="Kawai M."/>
            <person name="Futagami T."/>
            <person name="Toyoda A."/>
            <person name="Takaki Y."/>
            <person name="Nishi S."/>
            <person name="Hori S."/>
            <person name="Arai W."/>
            <person name="Tsubouchi T."/>
            <person name="Morono Y."/>
            <person name="Uchiyama I."/>
            <person name="Ito T."/>
            <person name="Fujiyama A."/>
            <person name="Inagaki F."/>
            <person name="Takami H."/>
        </authorList>
    </citation>
    <scope>NUCLEOTIDE SEQUENCE</scope>
    <source>
        <strain evidence="1">Expedition CK06-06</strain>
    </source>
</reference>
<name>X1BUT4_9ZZZZ</name>